<comment type="caution">
    <text evidence="1">The sequence shown here is derived from an EMBL/GenBank/DDBJ whole genome shotgun (WGS) entry which is preliminary data.</text>
</comment>
<accession>A0A645I2C0</accession>
<protein>
    <submittedName>
        <fullName evidence="1">Uncharacterized protein</fullName>
    </submittedName>
</protein>
<proteinExistence type="predicted"/>
<gene>
    <name evidence="1" type="ORF">SDC9_189197</name>
</gene>
<name>A0A645I2C0_9ZZZZ</name>
<dbReference type="AlphaFoldDB" id="A0A645I2C0"/>
<reference evidence="1" key="1">
    <citation type="submission" date="2019-08" db="EMBL/GenBank/DDBJ databases">
        <authorList>
            <person name="Kucharzyk K."/>
            <person name="Murdoch R.W."/>
            <person name="Higgins S."/>
            <person name="Loffler F."/>
        </authorList>
    </citation>
    <scope>NUCLEOTIDE SEQUENCE</scope>
</reference>
<dbReference type="EMBL" id="VSSQ01098829">
    <property type="protein sequence ID" value="MPN41643.1"/>
    <property type="molecule type" value="Genomic_DNA"/>
</dbReference>
<organism evidence="1">
    <name type="scientific">bioreactor metagenome</name>
    <dbReference type="NCBI Taxonomy" id="1076179"/>
    <lineage>
        <taxon>unclassified sequences</taxon>
        <taxon>metagenomes</taxon>
        <taxon>ecological metagenomes</taxon>
    </lineage>
</organism>
<sequence>MMNLKHKVRINVSGRNGTKEMVLSGGETKIRSSLLDRLLGATHCVLILRLGASVADVEVREVPEEGEEDAA</sequence>
<evidence type="ECO:0000313" key="1">
    <source>
        <dbReference type="EMBL" id="MPN41643.1"/>
    </source>
</evidence>